<keyword evidence="6 16" id="KW-0645">Protease</keyword>
<comment type="function">
    <text evidence="16">Catalyzes cross-linking of the peptidoglycan cell wall at the division septum.</text>
</comment>
<name>A0A1W6SKW8_9PROT</name>
<dbReference type="InterPro" id="IPR050515">
    <property type="entry name" value="Beta-lactam/transpept"/>
</dbReference>
<comment type="catalytic activity">
    <reaction evidence="16">
        <text>Preferential cleavage: (Ac)2-L-Lys-D-Ala-|-D-Ala. Also transpeptidation of peptidyl-alanyl moieties that are N-acyl substituents of D-alanine.</text>
        <dbReference type="EC" id="3.4.16.4"/>
    </reaction>
</comment>
<dbReference type="Gene3D" id="3.90.1310.10">
    <property type="entry name" value="Penicillin-binding protein 2a (Domain 2)"/>
    <property type="match status" value="1"/>
</dbReference>
<keyword evidence="4 16" id="KW-0132">Cell division</keyword>
<gene>
    <name evidence="16" type="primary">ftsI</name>
    <name evidence="19" type="ORF">EBAPG3_000850</name>
</gene>
<keyword evidence="7 16" id="KW-0812">Transmembrane</keyword>
<dbReference type="Gene3D" id="3.30.450.330">
    <property type="match status" value="1"/>
</dbReference>
<keyword evidence="14 16" id="KW-0131">Cell cycle</keyword>
<dbReference type="HAMAP" id="MF_02080">
    <property type="entry name" value="FtsI_transpept"/>
    <property type="match status" value="1"/>
</dbReference>
<dbReference type="SUPFAM" id="SSF56601">
    <property type="entry name" value="beta-lactamase/transpeptidase-like"/>
    <property type="match status" value="1"/>
</dbReference>
<dbReference type="eggNOG" id="COG0768">
    <property type="taxonomic scope" value="Bacteria"/>
</dbReference>
<keyword evidence="9 16" id="KW-0133">Cell shape</keyword>
<evidence type="ECO:0000256" key="11">
    <source>
        <dbReference type="ARBA" id="ARBA00022989"/>
    </source>
</evidence>
<evidence type="ECO:0000256" key="9">
    <source>
        <dbReference type="ARBA" id="ARBA00022960"/>
    </source>
</evidence>
<dbReference type="EMBL" id="CP021106">
    <property type="protein sequence ID" value="ARO86441.1"/>
    <property type="molecule type" value="Genomic_DNA"/>
</dbReference>
<dbReference type="InterPro" id="IPR001460">
    <property type="entry name" value="PCN-bd_Tpept"/>
</dbReference>
<dbReference type="KEGG" id="nlc:EBAPG3_000850"/>
<organism evidence="19 20">
    <name type="scientific">Nitrosospira lacus</name>
    <dbReference type="NCBI Taxonomy" id="1288494"/>
    <lineage>
        <taxon>Bacteria</taxon>
        <taxon>Pseudomonadati</taxon>
        <taxon>Pseudomonadota</taxon>
        <taxon>Betaproteobacteria</taxon>
        <taxon>Nitrosomonadales</taxon>
        <taxon>Nitrosomonadaceae</taxon>
        <taxon>Nitrosospira</taxon>
    </lineage>
</organism>
<evidence type="ECO:0000259" key="18">
    <source>
        <dbReference type="Pfam" id="PF03717"/>
    </source>
</evidence>
<protein>
    <recommendedName>
        <fullName evidence="16">Peptidoglycan D,D-transpeptidase FtsI</fullName>
        <ecNumber evidence="16">3.4.16.4</ecNumber>
    </recommendedName>
    <alternativeName>
        <fullName evidence="16">Penicillin-binding protein 3</fullName>
        <shortName evidence="16">PBP-3</shortName>
    </alternativeName>
</protein>
<dbReference type="UniPathway" id="UPA00219"/>
<evidence type="ECO:0000256" key="10">
    <source>
        <dbReference type="ARBA" id="ARBA00022984"/>
    </source>
</evidence>
<keyword evidence="13 16" id="KW-0717">Septation</keyword>
<feature type="active site" description="Acyl-ester intermediate" evidence="16">
    <location>
        <position position="298"/>
    </location>
</feature>
<dbReference type="AlphaFoldDB" id="A0A1W6SKW8"/>
<reference evidence="19 20" key="1">
    <citation type="journal article" date="2015" name="Int. J. Syst. Evol. Microbiol.">
        <title>Nitrosospira lacus sp. nov., a psychrotolerant, ammonia-oxidizing bacterium from sandy lake sediment.</title>
        <authorList>
            <person name="Urakawa H."/>
            <person name="Garcia J.C."/>
            <person name="Nielsen J.L."/>
            <person name="Le V.Q."/>
            <person name="Kozlowski J.A."/>
            <person name="Stein L.Y."/>
            <person name="Lim C.K."/>
            <person name="Pommerening-Roser A."/>
            <person name="Martens-Habbena W."/>
            <person name="Stahl D.A."/>
            <person name="Klotz M.G."/>
        </authorList>
    </citation>
    <scope>NUCLEOTIDE SEQUENCE [LARGE SCALE GENOMIC DNA]</scope>
    <source>
        <strain evidence="19 20">APG3</strain>
    </source>
</reference>
<evidence type="ECO:0000256" key="15">
    <source>
        <dbReference type="ARBA" id="ARBA00023316"/>
    </source>
</evidence>
<dbReference type="Proteomes" id="UP000012179">
    <property type="component" value="Chromosome"/>
</dbReference>
<evidence type="ECO:0000256" key="12">
    <source>
        <dbReference type="ARBA" id="ARBA00023136"/>
    </source>
</evidence>
<keyword evidence="10 16" id="KW-0573">Peptidoglycan synthesis</keyword>
<evidence type="ECO:0000256" key="8">
    <source>
        <dbReference type="ARBA" id="ARBA00022801"/>
    </source>
</evidence>
<evidence type="ECO:0000256" key="4">
    <source>
        <dbReference type="ARBA" id="ARBA00022618"/>
    </source>
</evidence>
<dbReference type="InterPro" id="IPR036138">
    <property type="entry name" value="PBP_dimer_sf"/>
</dbReference>
<keyword evidence="3 16" id="KW-0997">Cell inner membrane</keyword>
<evidence type="ECO:0000256" key="1">
    <source>
        <dbReference type="ARBA" id="ARBA00004370"/>
    </source>
</evidence>
<dbReference type="InterPro" id="IPR005311">
    <property type="entry name" value="PBP_dimer"/>
</dbReference>
<keyword evidence="11 16" id="KW-1133">Transmembrane helix</keyword>
<dbReference type="InterPro" id="IPR012338">
    <property type="entry name" value="Beta-lactam/transpept-like"/>
</dbReference>
<dbReference type="GO" id="GO:0009002">
    <property type="term" value="F:serine-type D-Ala-D-Ala carboxypeptidase activity"/>
    <property type="evidence" value="ECO:0007669"/>
    <property type="project" value="UniProtKB-UniRule"/>
</dbReference>
<evidence type="ECO:0000256" key="6">
    <source>
        <dbReference type="ARBA" id="ARBA00022670"/>
    </source>
</evidence>
<evidence type="ECO:0000256" key="16">
    <source>
        <dbReference type="HAMAP-Rule" id="MF_02080"/>
    </source>
</evidence>
<dbReference type="GO" id="GO:0008360">
    <property type="term" value="P:regulation of cell shape"/>
    <property type="evidence" value="ECO:0007669"/>
    <property type="project" value="UniProtKB-KW"/>
</dbReference>
<dbReference type="GO" id="GO:0008955">
    <property type="term" value="F:peptidoglycan glycosyltransferase activity"/>
    <property type="evidence" value="ECO:0007669"/>
    <property type="project" value="InterPro"/>
</dbReference>
<keyword evidence="8 16" id="KW-0378">Hydrolase</keyword>
<dbReference type="PANTHER" id="PTHR30627:SF1">
    <property type="entry name" value="PEPTIDOGLYCAN D,D-TRANSPEPTIDASE FTSI"/>
    <property type="match status" value="1"/>
</dbReference>
<sequence length="578" mass="62549">MMPRHAPRLILPAGRSRLLAACLLLGLMGLAGRAAYLQGMHNGFLQQKGESRYSRTLEMSADRGIITDRHGEPLAISTPVESVWSSPQDMNATPEQLKKLASLIEMDTKEIRRRLDDSQPGMRRDFVYLKRHLSPEVAAKVVELNLPGVFLKREYRRYYPAGELTAHMLGFTDIDDNGQEGVELAWQDELAGKPGSRRVIKDRKGRVVEDVESIRAPRSGQNIALSIDSKIQYLAFRELKQAVEANKAKAGGIVVLDAQTGELLALVNLPAYNPNNRARMNGGRARNRALTDVFEPGSTLKPFTIAAALEAGGIKPDTIFETGPGTFSIGKATIRDAHKEGPLTVAQVIQKSSNVGSAKIALSLPPQTLWEMLSDSGFGASTGSGFPGEVSGRLRPYHTWRPIEQATMSYGHGIAVSLLQLARAYTLFSAEGELKPVSLLRLDAPVAGKQVVSRDTALAVSRMLEMVAQPGGTAPKAQINGYRVAGKTGTAHKLEGNGYAKNRYLSTFVGYAPASSPRFVIAVMLDEPSAGQYFGGAVAAPVFSRVMEGALRMRNVPYDAPANNVMSFTAVPELKGDV</sequence>
<keyword evidence="20" id="KW-1185">Reference proteome</keyword>
<dbReference type="GO" id="GO:0000917">
    <property type="term" value="P:division septum assembly"/>
    <property type="evidence" value="ECO:0007669"/>
    <property type="project" value="UniProtKB-KW"/>
</dbReference>
<keyword evidence="5 16" id="KW-0121">Carboxypeptidase</keyword>
<dbReference type="Pfam" id="PF03717">
    <property type="entry name" value="PBP_dimer"/>
    <property type="match status" value="1"/>
</dbReference>
<evidence type="ECO:0000256" key="7">
    <source>
        <dbReference type="ARBA" id="ARBA00022692"/>
    </source>
</evidence>
<evidence type="ECO:0000313" key="20">
    <source>
        <dbReference type="Proteomes" id="UP000012179"/>
    </source>
</evidence>
<evidence type="ECO:0000256" key="14">
    <source>
        <dbReference type="ARBA" id="ARBA00023306"/>
    </source>
</evidence>
<dbReference type="InterPro" id="IPR037532">
    <property type="entry name" value="FtsI_transpept"/>
</dbReference>
<accession>A0A1W6SKW8</accession>
<evidence type="ECO:0000259" key="17">
    <source>
        <dbReference type="Pfam" id="PF00905"/>
    </source>
</evidence>
<keyword evidence="12 16" id="KW-0472">Membrane</keyword>
<dbReference type="GO" id="GO:0006508">
    <property type="term" value="P:proteolysis"/>
    <property type="evidence" value="ECO:0007669"/>
    <property type="project" value="UniProtKB-KW"/>
</dbReference>
<evidence type="ECO:0000313" key="19">
    <source>
        <dbReference type="EMBL" id="ARO86441.1"/>
    </source>
</evidence>
<dbReference type="Pfam" id="PF00905">
    <property type="entry name" value="Transpeptidase"/>
    <property type="match status" value="1"/>
</dbReference>
<comment type="pathway">
    <text evidence="16">Cell wall biogenesis; peptidoglycan biosynthesis.</text>
</comment>
<keyword evidence="2 16" id="KW-1003">Cell membrane</keyword>
<feature type="domain" description="Penicillin-binding protein dimerisation" evidence="18">
    <location>
        <begin position="60"/>
        <end position="210"/>
    </location>
</feature>
<dbReference type="GO" id="GO:0043093">
    <property type="term" value="P:FtsZ-dependent cytokinesis"/>
    <property type="evidence" value="ECO:0007669"/>
    <property type="project" value="UniProtKB-UniRule"/>
</dbReference>
<dbReference type="PANTHER" id="PTHR30627">
    <property type="entry name" value="PEPTIDOGLYCAN D,D-TRANSPEPTIDASE"/>
    <property type="match status" value="1"/>
</dbReference>
<dbReference type="RefSeq" id="WP_004180716.1">
    <property type="nucleotide sequence ID" value="NZ_CP021106.3"/>
</dbReference>
<evidence type="ECO:0000256" key="5">
    <source>
        <dbReference type="ARBA" id="ARBA00022645"/>
    </source>
</evidence>
<dbReference type="GO" id="GO:0008658">
    <property type="term" value="F:penicillin binding"/>
    <property type="evidence" value="ECO:0007669"/>
    <property type="project" value="InterPro"/>
</dbReference>
<proteinExistence type="inferred from homology"/>
<dbReference type="GO" id="GO:0071555">
    <property type="term" value="P:cell wall organization"/>
    <property type="evidence" value="ECO:0007669"/>
    <property type="project" value="UniProtKB-KW"/>
</dbReference>
<feature type="domain" description="Penicillin-binding protein transpeptidase" evidence="17">
    <location>
        <begin position="251"/>
        <end position="548"/>
    </location>
</feature>
<comment type="subcellular location">
    <subcellularLocation>
        <location evidence="1">Membrane</location>
    </subcellularLocation>
</comment>
<evidence type="ECO:0000256" key="2">
    <source>
        <dbReference type="ARBA" id="ARBA00022475"/>
    </source>
</evidence>
<evidence type="ECO:0000256" key="13">
    <source>
        <dbReference type="ARBA" id="ARBA00023210"/>
    </source>
</evidence>
<keyword evidence="15 16" id="KW-0961">Cell wall biogenesis/degradation</keyword>
<evidence type="ECO:0000256" key="3">
    <source>
        <dbReference type="ARBA" id="ARBA00022519"/>
    </source>
</evidence>
<dbReference type="SUPFAM" id="SSF56519">
    <property type="entry name" value="Penicillin binding protein dimerisation domain"/>
    <property type="match status" value="1"/>
</dbReference>
<dbReference type="GO" id="GO:0005886">
    <property type="term" value="C:plasma membrane"/>
    <property type="evidence" value="ECO:0007669"/>
    <property type="project" value="UniProtKB-UniRule"/>
</dbReference>
<dbReference type="Gene3D" id="3.40.710.10">
    <property type="entry name" value="DD-peptidase/beta-lactamase superfamily"/>
    <property type="match status" value="1"/>
</dbReference>
<dbReference type="EC" id="3.4.16.4" evidence="16"/>
<comment type="similarity">
    <text evidence="16">Belongs to the transpeptidase family. FtsI subfamily.</text>
</comment>
<dbReference type="GO" id="GO:0009252">
    <property type="term" value="P:peptidoglycan biosynthetic process"/>
    <property type="evidence" value="ECO:0007669"/>
    <property type="project" value="UniProtKB-UniRule"/>
</dbReference>